<keyword evidence="4 11" id="KW-1133">Transmembrane helix</keyword>
<comment type="subcellular location">
    <subcellularLocation>
        <location evidence="1">Membrane</location>
        <topology evidence="1">Multi-pass membrane protein</topology>
    </subcellularLocation>
</comment>
<evidence type="ECO:0000313" key="13">
    <source>
        <dbReference type="EMBL" id="CAC12582.1"/>
    </source>
</evidence>
<dbReference type="PANTHER" id="PTHR43427:SF6">
    <property type="entry name" value="CHLORIDE CHANNEL PROTEIN CLC-E"/>
    <property type="match status" value="1"/>
</dbReference>
<dbReference type="Pfam" id="PF00654">
    <property type="entry name" value="Voltage_CLC"/>
    <property type="match status" value="1"/>
</dbReference>
<keyword evidence="10" id="KW-0129">CBS domain</keyword>
<dbReference type="InterPro" id="IPR014743">
    <property type="entry name" value="Cl-channel_core"/>
</dbReference>
<dbReference type="PROSITE" id="PS51371">
    <property type="entry name" value="CBS"/>
    <property type="match status" value="1"/>
</dbReference>
<feature type="transmembrane region" description="Helical" evidence="11">
    <location>
        <begin position="404"/>
        <end position="431"/>
    </location>
</feature>
<accession>Q9HI81</accession>
<keyword evidence="7" id="KW-0869">Chloride channel</keyword>
<evidence type="ECO:0000256" key="5">
    <source>
        <dbReference type="ARBA" id="ARBA00023065"/>
    </source>
</evidence>
<dbReference type="CDD" id="cd00400">
    <property type="entry name" value="Voltage_gated_ClC"/>
    <property type="match status" value="1"/>
</dbReference>
<evidence type="ECO:0000259" key="12">
    <source>
        <dbReference type="PROSITE" id="PS51371"/>
    </source>
</evidence>
<keyword evidence="3 11" id="KW-0812">Transmembrane</keyword>
<feature type="domain" description="CBS" evidence="12">
    <location>
        <begin position="525"/>
        <end position="580"/>
    </location>
</feature>
<evidence type="ECO:0000256" key="4">
    <source>
        <dbReference type="ARBA" id="ARBA00022989"/>
    </source>
</evidence>
<feature type="transmembrane region" description="Helical" evidence="11">
    <location>
        <begin position="245"/>
        <end position="267"/>
    </location>
</feature>
<keyword evidence="6 11" id="KW-0472">Membrane</keyword>
<dbReference type="InterPro" id="IPR046342">
    <property type="entry name" value="CBS_dom_sf"/>
</dbReference>
<dbReference type="PANTHER" id="PTHR43427">
    <property type="entry name" value="CHLORIDE CHANNEL PROTEIN CLC-E"/>
    <property type="match status" value="1"/>
</dbReference>
<dbReference type="SMART" id="SM00116">
    <property type="entry name" value="CBS"/>
    <property type="match status" value="2"/>
</dbReference>
<dbReference type="EMBL" id="AL445067">
    <property type="protein sequence ID" value="CAC12582.1"/>
    <property type="molecule type" value="Genomic_DNA"/>
</dbReference>
<feature type="transmembrane region" description="Helical" evidence="11">
    <location>
        <begin position="377"/>
        <end position="397"/>
    </location>
</feature>
<dbReference type="Gene3D" id="1.10.3080.10">
    <property type="entry name" value="Clc chloride channel"/>
    <property type="match status" value="1"/>
</dbReference>
<dbReference type="GO" id="GO:0005254">
    <property type="term" value="F:chloride channel activity"/>
    <property type="evidence" value="ECO:0007669"/>
    <property type="project" value="UniProtKB-KW"/>
</dbReference>
<dbReference type="Pfam" id="PF00571">
    <property type="entry name" value="CBS"/>
    <property type="match status" value="2"/>
</dbReference>
<evidence type="ECO:0000313" key="14">
    <source>
        <dbReference type="Proteomes" id="UP000001024"/>
    </source>
</evidence>
<evidence type="ECO:0000256" key="9">
    <source>
        <dbReference type="ARBA" id="ARBA00023303"/>
    </source>
</evidence>
<dbReference type="InterPro" id="IPR050368">
    <property type="entry name" value="ClC-type_chloride_channel"/>
</dbReference>
<dbReference type="Gene3D" id="3.10.580.10">
    <property type="entry name" value="CBS-domain"/>
    <property type="match status" value="2"/>
</dbReference>
<dbReference type="SUPFAM" id="SSF54631">
    <property type="entry name" value="CBS-domain pair"/>
    <property type="match status" value="1"/>
</dbReference>
<sequence length="589" mass="64164">MRFRFHLSSLPYFEKWFIMGIIIGIISGLGALAFYYAIRLFEYLFLTRMVGIALPRPLGEGGSLVYLYSVRYFYLIPVSVALGGLFSGLIVYTFAPEAEGHGTDAAIRAFHNNQGKIRRRIPVVKTIASAITIGSGGSAGREGPTAQISAGLGSMVADLLGLSDSDRRIAVAVGIGSGIGTIFKTPIGGTMLGAEILYKRDLETQAIYPSLVANAIGYSIFASVVGFEPIFGYYTGSFNVERIPYYAILGVISGLFAIFYVRFFYFMVSVFKRMRISNYYKPVIGGAVTGLIALAFPEIMSTGYGWVDLLMFQKFQYFPTFGIPILIILIALPFVKVFATSFTVGSGGSGGVYAPGIFIGASLGAVAGLAFHYATPSLVPIITPFVIVGMISFFGAAGKVPLSVILMVVEMTGSLQLLPAAMIAVFISYLVSGKYSIYHNQVDDRRSSPAHFGEFNTPVLLDIKLKEVTCKDVSIRDDTDVEEAKRIMEENDIAAVPVVLYKRLIGAVYLFDIAEATSGPVSPYIKRGITYLRSTNNAEEAWEVMMRNKTTWCPIVDDGEFKGIVTLRSILDAYHEKVTMAKDTASVFE</sequence>
<evidence type="ECO:0000256" key="8">
    <source>
        <dbReference type="ARBA" id="ARBA00023214"/>
    </source>
</evidence>
<evidence type="ECO:0000256" key="1">
    <source>
        <dbReference type="ARBA" id="ARBA00004141"/>
    </source>
</evidence>
<keyword evidence="9" id="KW-0407">Ion channel</keyword>
<keyword evidence="2" id="KW-0813">Transport</keyword>
<evidence type="ECO:0000256" key="6">
    <source>
        <dbReference type="ARBA" id="ARBA00023136"/>
    </source>
</evidence>
<dbReference type="PaxDb" id="273075-Ta1464"/>
<keyword evidence="14" id="KW-1185">Reference proteome</keyword>
<feature type="transmembrane region" description="Helical" evidence="11">
    <location>
        <begin position="16"/>
        <end position="38"/>
    </location>
</feature>
<dbReference type="KEGG" id="tac:Ta1464"/>
<dbReference type="FunCoup" id="Q9HI81">
    <property type="interactions" value="38"/>
</dbReference>
<dbReference type="STRING" id="273075.gene:9572693"/>
<dbReference type="AlphaFoldDB" id="Q9HI81"/>
<feature type="transmembrane region" description="Helical" evidence="11">
    <location>
        <begin position="351"/>
        <end position="371"/>
    </location>
</feature>
<evidence type="ECO:0000256" key="3">
    <source>
        <dbReference type="ARBA" id="ARBA00022692"/>
    </source>
</evidence>
<dbReference type="EnsemblBacteria" id="CAC12582">
    <property type="protein sequence ID" value="CAC12582"/>
    <property type="gene ID" value="CAC12582"/>
</dbReference>
<dbReference type="eggNOG" id="arCOG02569">
    <property type="taxonomic scope" value="Archaea"/>
</dbReference>
<keyword evidence="8" id="KW-0868">Chloride</keyword>
<feature type="transmembrane region" description="Helical" evidence="11">
    <location>
        <begin position="317"/>
        <end position="339"/>
    </location>
</feature>
<dbReference type="SUPFAM" id="SSF81340">
    <property type="entry name" value="Clc chloride channel"/>
    <property type="match status" value="1"/>
</dbReference>
<evidence type="ECO:0000256" key="2">
    <source>
        <dbReference type="ARBA" id="ARBA00022448"/>
    </source>
</evidence>
<dbReference type="GO" id="GO:0034707">
    <property type="term" value="C:chloride channel complex"/>
    <property type="evidence" value="ECO:0007669"/>
    <property type="project" value="UniProtKB-KW"/>
</dbReference>
<feature type="transmembrane region" description="Helical" evidence="11">
    <location>
        <begin position="206"/>
        <end position="225"/>
    </location>
</feature>
<name>Q9HI81_THEAC</name>
<dbReference type="InterPro" id="IPR001807">
    <property type="entry name" value="ClC"/>
</dbReference>
<keyword evidence="5" id="KW-0406">Ion transport</keyword>
<dbReference type="HOGENOM" id="CLU_015263_5_3_2"/>
<reference evidence="13 14" key="1">
    <citation type="journal article" date="2000" name="Nature">
        <title>The genome sequence of the thermoacidophilic scavenger Thermoplasma acidophilum.</title>
        <authorList>
            <person name="Ruepp A."/>
            <person name="Graml W."/>
            <person name="Santos-Martinez M.L."/>
            <person name="Koretke K.K."/>
            <person name="Volker C."/>
            <person name="Mewes H.W."/>
            <person name="Frishman D."/>
            <person name="Stocker S."/>
            <person name="Lupas A.N."/>
            <person name="Baumeister W."/>
        </authorList>
    </citation>
    <scope>NUCLEOTIDE SEQUENCE [LARGE SCALE GENOMIC DNA]</scope>
    <source>
        <strain evidence="14">ATCC 25905 / DSM 1728 / JCM 9062 / NBRC 15155 / AMRC-C165</strain>
    </source>
</reference>
<protein>
    <submittedName>
        <fullName evidence="13">Chloride channel (CLC-3) related protein</fullName>
    </submittedName>
</protein>
<dbReference type="RefSeq" id="WP_010901864.1">
    <property type="nucleotide sequence ID" value="NC_002578.1"/>
</dbReference>
<evidence type="ECO:0000256" key="11">
    <source>
        <dbReference type="SAM" id="Phobius"/>
    </source>
</evidence>
<dbReference type="Proteomes" id="UP000001024">
    <property type="component" value="Chromosome"/>
</dbReference>
<evidence type="ECO:0000256" key="7">
    <source>
        <dbReference type="ARBA" id="ARBA00023173"/>
    </source>
</evidence>
<gene>
    <name evidence="13" type="ordered locus">Ta1464</name>
</gene>
<dbReference type="InParanoid" id="Q9HI81"/>
<dbReference type="InterPro" id="IPR000644">
    <property type="entry name" value="CBS_dom"/>
</dbReference>
<proteinExistence type="predicted"/>
<feature type="transmembrane region" description="Helical" evidence="11">
    <location>
        <begin position="72"/>
        <end position="95"/>
    </location>
</feature>
<feature type="transmembrane region" description="Helical" evidence="11">
    <location>
        <begin position="169"/>
        <end position="194"/>
    </location>
</feature>
<dbReference type="OrthoDB" id="89900at2157"/>
<organism evidence="13 14">
    <name type="scientific">Thermoplasma acidophilum (strain ATCC 25905 / DSM 1728 / JCM 9062 / NBRC 15155 / AMRC-C165)</name>
    <dbReference type="NCBI Taxonomy" id="273075"/>
    <lineage>
        <taxon>Archaea</taxon>
        <taxon>Methanobacteriati</taxon>
        <taxon>Thermoplasmatota</taxon>
        <taxon>Thermoplasmata</taxon>
        <taxon>Thermoplasmatales</taxon>
        <taxon>Thermoplasmataceae</taxon>
        <taxon>Thermoplasma</taxon>
    </lineage>
</organism>
<dbReference type="PRINTS" id="PR00762">
    <property type="entry name" value="CLCHANNEL"/>
</dbReference>
<feature type="transmembrane region" description="Helical" evidence="11">
    <location>
        <begin position="279"/>
        <end position="297"/>
    </location>
</feature>
<evidence type="ECO:0000256" key="10">
    <source>
        <dbReference type="PROSITE-ProRule" id="PRU00703"/>
    </source>
</evidence>
<dbReference type="FunFam" id="1.10.3080.10:FF:000018">
    <property type="entry name" value="Chloride transporter, ClC family"/>
    <property type="match status" value="1"/>
</dbReference>